<evidence type="ECO:0000313" key="1">
    <source>
        <dbReference type="EMBL" id="SMN10431.1"/>
    </source>
</evidence>
<dbReference type="EMBL" id="LT844544">
    <property type="protein sequence ID" value="SMN10431.1"/>
    <property type="molecule type" value="Genomic_DNA"/>
</dbReference>
<geneLocation type="plasmid" evidence="1">
    <name>I</name>
</geneLocation>
<reference evidence="1" key="1">
    <citation type="submission" date="2017-04" db="EMBL/GenBank/DDBJ databases">
        <authorList>
            <person name="Afonso C.L."/>
            <person name="Miller P.J."/>
            <person name="Scott M.A."/>
            <person name="Spackman E."/>
            <person name="Goraichik I."/>
            <person name="Dimitrov K.M."/>
            <person name="Suarez D.L."/>
            <person name="Swayne D.E."/>
        </authorList>
    </citation>
    <scope>NUCLEOTIDE SEQUENCE</scope>
    <source>
        <strain evidence="1">P21801</strain>
    </source>
</reference>
<name>A0A2C8CUT7_YERPE</name>
<dbReference type="AlphaFoldDB" id="A0A2C8CUT7"/>
<keyword evidence="1" id="KW-0614">Plasmid</keyword>
<sequence>MSYAHLFENCDHVIEGNILLDIASIPPVLKKALIFLIQSGLEREAFNAQLTELLILPQPNCQPTCLLRETPECGSLSLPCFNFTTC</sequence>
<gene>
    <name evidence="1" type="ORF">P2180_124</name>
</gene>
<proteinExistence type="predicted"/>
<organism evidence="1">
    <name type="scientific">Yersinia pestis</name>
    <dbReference type="NCBI Taxonomy" id="632"/>
    <lineage>
        <taxon>Bacteria</taxon>
        <taxon>Pseudomonadati</taxon>
        <taxon>Pseudomonadota</taxon>
        <taxon>Gammaproteobacteria</taxon>
        <taxon>Enterobacterales</taxon>
        <taxon>Yersiniaceae</taxon>
        <taxon>Yersinia</taxon>
    </lineage>
</organism>
<protein>
    <submittedName>
        <fullName evidence="1">Uncharacterized protein</fullName>
    </submittedName>
</protein>
<accession>A0A2C8CUT7</accession>